<proteinExistence type="predicted"/>
<accession>A0A915IE62</accession>
<evidence type="ECO:0000313" key="2">
    <source>
        <dbReference type="WBParaSite" id="nRc.2.0.1.t11496-RA"/>
    </source>
</evidence>
<keyword evidence="1" id="KW-1185">Reference proteome</keyword>
<dbReference type="AlphaFoldDB" id="A0A915IE62"/>
<sequence>MQCQKPDMYAVALVGPPFNRGVLRILEQAFREKQTIQRHHAAPLFSMNRTIGAARCRAFIPTNATNRSLLLEEYTIFKSWSITHVFFDFVFADSEPNTGQPMSNEQISAQKQ</sequence>
<organism evidence="1 2">
    <name type="scientific">Romanomermis culicivorax</name>
    <name type="common">Nematode worm</name>
    <dbReference type="NCBI Taxonomy" id="13658"/>
    <lineage>
        <taxon>Eukaryota</taxon>
        <taxon>Metazoa</taxon>
        <taxon>Ecdysozoa</taxon>
        <taxon>Nematoda</taxon>
        <taxon>Enoplea</taxon>
        <taxon>Dorylaimia</taxon>
        <taxon>Mermithida</taxon>
        <taxon>Mermithoidea</taxon>
        <taxon>Mermithidae</taxon>
        <taxon>Romanomermis</taxon>
    </lineage>
</organism>
<protein>
    <submittedName>
        <fullName evidence="2">Uncharacterized protein</fullName>
    </submittedName>
</protein>
<dbReference type="Proteomes" id="UP000887565">
    <property type="component" value="Unplaced"/>
</dbReference>
<dbReference type="WBParaSite" id="nRc.2.0.1.t11496-RA">
    <property type="protein sequence ID" value="nRc.2.0.1.t11496-RA"/>
    <property type="gene ID" value="nRc.2.0.1.g11496"/>
</dbReference>
<reference evidence="2" key="1">
    <citation type="submission" date="2022-11" db="UniProtKB">
        <authorList>
            <consortium name="WormBaseParasite"/>
        </authorList>
    </citation>
    <scope>IDENTIFICATION</scope>
</reference>
<evidence type="ECO:0000313" key="1">
    <source>
        <dbReference type="Proteomes" id="UP000887565"/>
    </source>
</evidence>
<name>A0A915IE62_ROMCU</name>